<dbReference type="Proteomes" id="UP000602381">
    <property type="component" value="Unassembled WGS sequence"/>
</dbReference>
<comment type="caution">
    <text evidence="2">The sequence shown here is derived from an EMBL/GenBank/DDBJ whole genome shotgun (WGS) entry which is preliminary data.</text>
</comment>
<accession>A0ABQ2L8N6</accession>
<sequence length="54" mass="5818">MFSFAALLLIGSFLRGTGLRCVIVALGFIFVSIFCQSLDGALVVIHAGLVLNWF</sequence>
<gene>
    <name evidence="2" type="ORF">GCM10007972_05690</name>
</gene>
<reference evidence="3" key="1">
    <citation type="journal article" date="2019" name="Int. J. Syst. Evol. Microbiol.">
        <title>The Global Catalogue of Microorganisms (GCM) 10K type strain sequencing project: providing services to taxonomists for standard genome sequencing and annotation.</title>
        <authorList>
            <consortium name="The Broad Institute Genomics Platform"/>
            <consortium name="The Broad Institute Genome Sequencing Center for Infectious Disease"/>
            <person name="Wu L."/>
            <person name="Ma J."/>
        </authorList>
    </citation>
    <scope>NUCLEOTIDE SEQUENCE [LARGE SCALE GENOMIC DNA]</scope>
    <source>
        <strain evidence="3">JCM 17843</strain>
    </source>
</reference>
<proteinExistence type="predicted"/>
<feature type="transmembrane region" description="Helical" evidence="1">
    <location>
        <begin position="28"/>
        <end position="51"/>
    </location>
</feature>
<keyword evidence="1" id="KW-1133">Transmembrane helix</keyword>
<keyword evidence="1" id="KW-0472">Membrane</keyword>
<protein>
    <submittedName>
        <fullName evidence="2">Uncharacterized protein</fullName>
    </submittedName>
</protein>
<keyword evidence="1" id="KW-0812">Transmembrane</keyword>
<keyword evidence="3" id="KW-1185">Reference proteome</keyword>
<dbReference type="EMBL" id="BMOV01000002">
    <property type="protein sequence ID" value="GGO06926.1"/>
    <property type="molecule type" value="Genomic_DNA"/>
</dbReference>
<evidence type="ECO:0000313" key="3">
    <source>
        <dbReference type="Proteomes" id="UP000602381"/>
    </source>
</evidence>
<evidence type="ECO:0000256" key="1">
    <source>
        <dbReference type="SAM" id="Phobius"/>
    </source>
</evidence>
<name>A0ABQ2L8N6_9PROT</name>
<evidence type="ECO:0000313" key="2">
    <source>
        <dbReference type="EMBL" id="GGO06926.1"/>
    </source>
</evidence>
<organism evidence="2 3">
    <name type="scientific">Iodidimonas muriae</name>
    <dbReference type="NCBI Taxonomy" id="261467"/>
    <lineage>
        <taxon>Bacteria</taxon>
        <taxon>Pseudomonadati</taxon>
        <taxon>Pseudomonadota</taxon>
        <taxon>Alphaproteobacteria</taxon>
        <taxon>Iodidimonadales</taxon>
        <taxon>Iodidimonadaceae</taxon>
        <taxon>Iodidimonas</taxon>
    </lineage>
</organism>